<dbReference type="InterPro" id="IPR011006">
    <property type="entry name" value="CheY-like_superfamily"/>
</dbReference>
<dbReference type="GO" id="GO:0000160">
    <property type="term" value="P:phosphorelay signal transduction system"/>
    <property type="evidence" value="ECO:0007669"/>
    <property type="project" value="UniProtKB-KW"/>
</dbReference>
<keyword evidence="1 3" id="KW-0597">Phosphoprotein</keyword>
<proteinExistence type="predicted"/>
<dbReference type="AlphaFoldDB" id="A0A0G0D976"/>
<dbReference type="SMART" id="SM00448">
    <property type="entry name" value="REC"/>
    <property type="match status" value="1"/>
</dbReference>
<dbReference type="InterPro" id="IPR001789">
    <property type="entry name" value="Sig_transdc_resp-reg_receiver"/>
</dbReference>
<evidence type="ECO:0000259" key="4">
    <source>
        <dbReference type="PROSITE" id="PS50110"/>
    </source>
</evidence>
<evidence type="ECO:0000313" key="5">
    <source>
        <dbReference type="EMBL" id="KKP59870.1"/>
    </source>
</evidence>
<feature type="modified residue" description="4-aspartylphosphate" evidence="3">
    <location>
        <position position="52"/>
    </location>
</feature>
<dbReference type="Gene3D" id="3.40.50.2300">
    <property type="match status" value="1"/>
</dbReference>
<dbReference type="STRING" id="1618434.UR52_C0002G0098"/>
<dbReference type="InterPro" id="IPR050595">
    <property type="entry name" value="Bact_response_regulator"/>
</dbReference>
<evidence type="ECO:0000256" key="2">
    <source>
        <dbReference type="ARBA" id="ARBA00023012"/>
    </source>
</evidence>
<comment type="caution">
    <text evidence="5">The sequence shown here is derived from an EMBL/GenBank/DDBJ whole genome shotgun (WGS) entry which is preliminary data.</text>
</comment>
<dbReference type="PANTHER" id="PTHR44591">
    <property type="entry name" value="STRESS RESPONSE REGULATOR PROTEIN 1"/>
    <property type="match status" value="1"/>
</dbReference>
<evidence type="ECO:0000313" key="6">
    <source>
        <dbReference type="Proteomes" id="UP000034176"/>
    </source>
</evidence>
<protein>
    <submittedName>
        <fullName evidence="5">Response regulator receiver protein</fullName>
    </submittedName>
</protein>
<dbReference type="CDD" id="cd17574">
    <property type="entry name" value="REC_OmpR"/>
    <property type="match status" value="1"/>
</dbReference>
<dbReference type="Proteomes" id="UP000034176">
    <property type="component" value="Unassembled WGS sequence"/>
</dbReference>
<organism evidence="5 6">
    <name type="scientific">Candidatus Gottesmanbacteria bacterium GW2011_GWA1_34_13</name>
    <dbReference type="NCBI Taxonomy" id="1618434"/>
    <lineage>
        <taxon>Bacteria</taxon>
        <taxon>Candidatus Gottesmaniibacteriota</taxon>
    </lineage>
</organism>
<reference evidence="5 6" key="1">
    <citation type="journal article" date="2015" name="Nature">
        <title>rRNA introns, odd ribosomes, and small enigmatic genomes across a large radiation of phyla.</title>
        <authorList>
            <person name="Brown C.T."/>
            <person name="Hug L.A."/>
            <person name="Thomas B.C."/>
            <person name="Sharon I."/>
            <person name="Castelle C.J."/>
            <person name="Singh A."/>
            <person name="Wilkins M.J."/>
            <person name="Williams K.H."/>
            <person name="Banfield J.F."/>
        </authorList>
    </citation>
    <scope>NUCLEOTIDE SEQUENCE [LARGE SCALE GENOMIC DNA]</scope>
</reference>
<keyword evidence="2" id="KW-0902">Two-component regulatory system</keyword>
<gene>
    <name evidence="5" type="ORF">UR52_C0002G0098</name>
</gene>
<dbReference type="PROSITE" id="PS50110">
    <property type="entry name" value="RESPONSE_REGULATORY"/>
    <property type="match status" value="1"/>
</dbReference>
<dbReference type="Pfam" id="PF00072">
    <property type="entry name" value="Response_reg"/>
    <property type="match status" value="1"/>
</dbReference>
<sequence length="125" mass="13994">MSKILFIEDDPLIIKIYTTRLTADGFQVFSADNGEDGLKLAETEAPDLIVLDLMMPKIDGFGVLQKIRANIQMKTVPILVYSNLAQEDEIARAKTMGATEFIVKANLLPTEMVDKIKFYLNQNAK</sequence>
<feature type="domain" description="Response regulatory" evidence="4">
    <location>
        <begin position="3"/>
        <end position="119"/>
    </location>
</feature>
<evidence type="ECO:0000256" key="1">
    <source>
        <dbReference type="ARBA" id="ARBA00022553"/>
    </source>
</evidence>
<evidence type="ECO:0000256" key="3">
    <source>
        <dbReference type="PROSITE-ProRule" id="PRU00169"/>
    </source>
</evidence>
<accession>A0A0G0D976</accession>
<name>A0A0G0D976_9BACT</name>
<dbReference type="PANTHER" id="PTHR44591:SF14">
    <property type="entry name" value="PROTEIN PILG"/>
    <property type="match status" value="1"/>
</dbReference>
<dbReference type="SUPFAM" id="SSF52172">
    <property type="entry name" value="CheY-like"/>
    <property type="match status" value="1"/>
</dbReference>
<dbReference type="EMBL" id="LBPN01000002">
    <property type="protein sequence ID" value="KKP59870.1"/>
    <property type="molecule type" value="Genomic_DNA"/>
</dbReference>